<evidence type="ECO:0000313" key="5">
    <source>
        <dbReference type="Proteomes" id="UP001623348"/>
    </source>
</evidence>
<dbReference type="AlphaFoldDB" id="A0ABC9XZX6"/>
<keyword evidence="5" id="KW-1185">Reference proteome</keyword>
<evidence type="ECO:0000256" key="3">
    <source>
        <dbReference type="SAM" id="SignalP"/>
    </source>
</evidence>
<organism evidence="4 5">
    <name type="scientific">Grus japonensis</name>
    <name type="common">Japanese crane</name>
    <name type="synonym">Red-crowned crane</name>
    <dbReference type="NCBI Taxonomy" id="30415"/>
    <lineage>
        <taxon>Eukaryota</taxon>
        <taxon>Metazoa</taxon>
        <taxon>Chordata</taxon>
        <taxon>Craniata</taxon>
        <taxon>Vertebrata</taxon>
        <taxon>Euteleostomi</taxon>
        <taxon>Archelosauria</taxon>
        <taxon>Archosauria</taxon>
        <taxon>Dinosauria</taxon>
        <taxon>Saurischia</taxon>
        <taxon>Theropoda</taxon>
        <taxon>Coelurosauria</taxon>
        <taxon>Aves</taxon>
        <taxon>Neognathae</taxon>
        <taxon>Neoaves</taxon>
        <taxon>Gruiformes</taxon>
        <taxon>Gruidae</taxon>
        <taxon>Grus</taxon>
    </lineage>
</organism>
<evidence type="ECO:0000256" key="1">
    <source>
        <dbReference type="SAM" id="MobiDB-lite"/>
    </source>
</evidence>
<evidence type="ECO:0000313" key="4">
    <source>
        <dbReference type="EMBL" id="GAB0202417.1"/>
    </source>
</evidence>
<feature type="compositionally biased region" description="Low complexity" evidence="1">
    <location>
        <begin position="29"/>
        <end position="44"/>
    </location>
</feature>
<reference evidence="4 5" key="1">
    <citation type="submission" date="2024-06" db="EMBL/GenBank/DDBJ databases">
        <title>The draft genome of Grus japonensis, version 3.</title>
        <authorList>
            <person name="Nabeshima K."/>
            <person name="Suzuki S."/>
            <person name="Onuma M."/>
        </authorList>
    </citation>
    <scope>NUCLEOTIDE SEQUENCE [LARGE SCALE GENOMIC DNA]</scope>
    <source>
        <strain evidence="4 5">451A</strain>
    </source>
</reference>
<dbReference type="EMBL" id="BAAFJT010000039">
    <property type="protein sequence ID" value="GAB0202417.1"/>
    <property type="molecule type" value="Genomic_DNA"/>
</dbReference>
<dbReference type="Proteomes" id="UP001623348">
    <property type="component" value="Unassembled WGS sequence"/>
</dbReference>
<gene>
    <name evidence="4" type="ORF">GRJ2_002707300</name>
</gene>
<feature type="chain" id="PRO_5044804424" evidence="3">
    <location>
        <begin position="21"/>
        <end position="225"/>
    </location>
</feature>
<feature type="compositionally biased region" description="Acidic residues" evidence="1">
    <location>
        <begin position="130"/>
        <end position="140"/>
    </location>
</feature>
<name>A0ABC9XZX6_GRUJA</name>
<accession>A0ABC9XZX6</accession>
<feature type="transmembrane region" description="Helical" evidence="2">
    <location>
        <begin position="87"/>
        <end position="106"/>
    </location>
</feature>
<evidence type="ECO:0000256" key="2">
    <source>
        <dbReference type="SAM" id="Phobius"/>
    </source>
</evidence>
<feature type="signal peptide" evidence="3">
    <location>
        <begin position="1"/>
        <end position="20"/>
    </location>
</feature>
<proteinExistence type="predicted"/>
<keyword evidence="2" id="KW-0812">Transmembrane</keyword>
<keyword evidence="3" id="KW-0732">Signal</keyword>
<feature type="region of interest" description="Disordered" evidence="1">
    <location>
        <begin position="113"/>
        <end position="225"/>
    </location>
</feature>
<feature type="region of interest" description="Disordered" evidence="1">
    <location>
        <begin position="16"/>
        <end position="73"/>
    </location>
</feature>
<keyword evidence="2" id="KW-0472">Membrane</keyword>
<comment type="caution">
    <text evidence="4">The sequence shown here is derived from an EMBL/GenBank/DDBJ whole genome shotgun (WGS) entry which is preliminary data.</text>
</comment>
<keyword evidence="2" id="KW-1133">Transmembrane helix</keyword>
<sequence>MAAPGLVLLVLLVGGRGGGARDERAPRVSGNAPLPPSAAASTRPSPTPPGGTPNPGGGNESRGGPVELEVLPPGGTWPEAWGWGGPVGAMAVAYVALGGAVLVGLCQRHRALQSRKRRRRLGDPAQSPTVEEEEEGEGEEGYEHPDSETEVPGEGYENEAGPPRGRSSTGSYENEPEAADASPYANTRLAPGSCLRSQPYEEMAGGGMGPEDDAASYENMDGTAG</sequence>
<protein>
    <submittedName>
        <fullName evidence="4">Uncharacterized protein</fullName>
    </submittedName>
</protein>